<accession>A0ABX0JLE8</accession>
<evidence type="ECO:0000259" key="10">
    <source>
        <dbReference type="Pfam" id="PF01488"/>
    </source>
</evidence>
<sequence>MGRQARERSPRGPLPLSRAVRQTPRSGTRRVNKARISGGTASEITHRIADRVNDRITGQARLAGVLGYPVSHSLSPVLHNYWLERLGIDGAYVPLSVSPEQFSIAVRGLQAAGFRGANVTIPHKEAAFAIADDVDPMAYIAGSVNTLVFGEDGRIRGSSTDGFGFIASLEAEGIDLARLRQNGAALLLGAGGAARSIATALLELGFSVIISNRTEARAHTMVKQLSEAWRNHSDGHRPDLSVLAWDHCRKDVSASLSLLVNTTSLGMTSGPNAGWKPDLTGASDQLVVSDIVYVPRETPLLREASERGLKTVGGLGMLLHQARPGFRAWFGIEAEVDDATIAHVSAALKR</sequence>
<dbReference type="Gene3D" id="3.40.50.10860">
    <property type="entry name" value="Leucine Dehydrogenase, chain A, domain 1"/>
    <property type="match status" value="1"/>
</dbReference>
<feature type="binding site" evidence="8">
    <location>
        <position position="293"/>
    </location>
    <ligand>
        <name>shikimate</name>
        <dbReference type="ChEBI" id="CHEBI:36208"/>
    </ligand>
</feature>
<keyword evidence="4 8" id="KW-0521">NADP</keyword>
<organism evidence="13 14">
    <name type="scientific">Acetobacter musti</name>
    <dbReference type="NCBI Taxonomy" id="864732"/>
    <lineage>
        <taxon>Bacteria</taxon>
        <taxon>Pseudomonadati</taxon>
        <taxon>Pseudomonadota</taxon>
        <taxon>Alphaproteobacteria</taxon>
        <taxon>Acetobacterales</taxon>
        <taxon>Acetobacteraceae</taxon>
        <taxon>Acetobacter</taxon>
    </lineage>
</organism>
<dbReference type="InterPro" id="IPR036291">
    <property type="entry name" value="NAD(P)-bd_dom_sf"/>
</dbReference>
<dbReference type="PANTHER" id="PTHR21089:SF1">
    <property type="entry name" value="BIFUNCTIONAL 3-DEHYDROQUINATE DEHYDRATASE_SHIKIMATE DEHYDROGENASE, CHLOROPLASTIC"/>
    <property type="match status" value="1"/>
</dbReference>
<feature type="binding site" evidence="8">
    <location>
        <position position="145"/>
    </location>
    <ligand>
        <name>shikimate</name>
        <dbReference type="ChEBI" id="CHEBI:36208"/>
    </ligand>
</feature>
<evidence type="ECO:0000256" key="3">
    <source>
        <dbReference type="ARBA" id="ARBA00022605"/>
    </source>
</evidence>
<keyword evidence="6 8" id="KW-0057">Aromatic amino acid biosynthesis</keyword>
<evidence type="ECO:0000259" key="12">
    <source>
        <dbReference type="Pfam" id="PF18317"/>
    </source>
</evidence>
<feature type="domain" description="SDH C-terminal" evidence="12">
    <location>
        <begin position="314"/>
        <end position="337"/>
    </location>
</feature>
<comment type="catalytic activity">
    <reaction evidence="7 8">
        <text>shikimate + NADP(+) = 3-dehydroshikimate + NADPH + H(+)</text>
        <dbReference type="Rhea" id="RHEA:17737"/>
        <dbReference type="ChEBI" id="CHEBI:15378"/>
        <dbReference type="ChEBI" id="CHEBI:16630"/>
        <dbReference type="ChEBI" id="CHEBI:36208"/>
        <dbReference type="ChEBI" id="CHEBI:57783"/>
        <dbReference type="ChEBI" id="CHEBI:58349"/>
        <dbReference type="EC" id="1.1.1.25"/>
    </reaction>
</comment>
<dbReference type="Pfam" id="PF01488">
    <property type="entry name" value="Shikimate_DH"/>
    <property type="match status" value="1"/>
</dbReference>
<feature type="binding site" evidence="8">
    <location>
        <position position="314"/>
    </location>
    <ligand>
        <name>NADP(+)</name>
        <dbReference type="ChEBI" id="CHEBI:58349"/>
    </ligand>
</feature>
<feature type="binding site" evidence="8">
    <location>
        <begin position="189"/>
        <end position="193"/>
    </location>
    <ligand>
        <name>NADP(+)</name>
        <dbReference type="ChEBI" id="CHEBI:58349"/>
    </ligand>
</feature>
<keyword evidence="14" id="KW-1185">Reference proteome</keyword>
<dbReference type="InterPro" id="IPR006151">
    <property type="entry name" value="Shikm_DH/Glu-tRNA_Rdtase"/>
</dbReference>
<evidence type="ECO:0000259" key="11">
    <source>
        <dbReference type="Pfam" id="PF08501"/>
    </source>
</evidence>
<feature type="binding site" evidence="8">
    <location>
        <position position="321"/>
    </location>
    <ligand>
        <name>shikimate</name>
        <dbReference type="ChEBI" id="CHEBI:36208"/>
    </ligand>
</feature>
<evidence type="ECO:0000256" key="2">
    <source>
        <dbReference type="ARBA" id="ARBA00012962"/>
    </source>
</evidence>
<feature type="binding site" evidence="8">
    <location>
        <position position="161"/>
    </location>
    <ligand>
        <name>shikimate</name>
        <dbReference type="ChEBI" id="CHEBI:36208"/>
    </ligand>
</feature>
<evidence type="ECO:0000256" key="5">
    <source>
        <dbReference type="ARBA" id="ARBA00023002"/>
    </source>
</evidence>
<dbReference type="Pfam" id="PF08501">
    <property type="entry name" value="Shikimate_dh_N"/>
    <property type="match status" value="1"/>
</dbReference>
<keyword evidence="3 8" id="KW-0028">Amino-acid biosynthesis</keyword>
<gene>
    <name evidence="8" type="primary">aroE</name>
    <name evidence="13" type="ORF">GOB93_06680</name>
</gene>
<feature type="compositionally biased region" description="Basic and acidic residues" evidence="9">
    <location>
        <begin position="1"/>
        <end position="10"/>
    </location>
</feature>
<dbReference type="HAMAP" id="MF_00222">
    <property type="entry name" value="Shikimate_DH_AroE"/>
    <property type="match status" value="1"/>
</dbReference>
<comment type="pathway">
    <text evidence="1 8">Metabolic intermediate biosynthesis; chorismate biosynthesis; chorismate from D-erythrose 4-phosphate and phosphoenolpyruvate: step 4/7.</text>
</comment>
<dbReference type="SUPFAM" id="SSF53223">
    <property type="entry name" value="Aminoacid dehydrogenase-like, N-terminal domain"/>
    <property type="match status" value="1"/>
</dbReference>
<feature type="binding site" evidence="8">
    <location>
        <begin position="212"/>
        <end position="217"/>
    </location>
    <ligand>
        <name>NADP(+)</name>
        <dbReference type="ChEBI" id="CHEBI:58349"/>
    </ligand>
</feature>
<dbReference type="PANTHER" id="PTHR21089">
    <property type="entry name" value="SHIKIMATE DEHYDROGENASE"/>
    <property type="match status" value="1"/>
</dbReference>
<feature type="binding site" evidence="8">
    <location>
        <begin position="73"/>
        <end position="75"/>
    </location>
    <ligand>
        <name>shikimate</name>
        <dbReference type="ChEBI" id="CHEBI:36208"/>
    </ligand>
</feature>
<evidence type="ECO:0000256" key="6">
    <source>
        <dbReference type="ARBA" id="ARBA00023141"/>
    </source>
</evidence>
<evidence type="ECO:0000256" key="8">
    <source>
        <dbReference type="HAMAP-Rule" id="MF_00222"/>
    </source>
</evidence>
<protein>
    <recommendedName>
        <fullName evidence="2 8">Shikimate dehydrogenase (NADP(+))</fullName>
        <shortName evidence="8">SDH</shortName>
        <ecNumber evidence="2 8">1.1.1.25</ecNumber>
    </recommendedName>
</protein>
<feature type="domain" description="Shikimate dehydrogenase substrate binding N-terminal" evidence="11">
    <location>
        <begin position="65"/>
        <end position="147"/>
    </location>
</feature>
<feature type="binding site" evidence="8">
    <location>
        <position position="120"/>
    </location>
    <ligand>
        <name>shikimate</name>
        <dbReference type="ChEBI" id="CHEBI:36208"/>
    </ligand>
</feature>
<feature type="domain" description="Quinate/shikimate 5-dehydrogenase/glutamyl-tRNA reductase" evidence="10">
    <location>
        <begin position="184"/>
        <end position="228"/>
    </location>
</feature>
<dbReference type="Gene3D" id="3.40.50.720">
    <property type="entry name" value="NAD(P)-binding Rossmann-like Domain"/>
    <property type="match status" value="1"/>
</dbReference>
<dbReference type="EC" id="1.1.1.25" evidence="2 8"/>
<dbReference type="GO" id="GO:0004764">
    <property type="term" value="F:shikimate 3-dehydrogenase (NADP+) activity"/>
    <property type="evidence" value="ECO:0007669"/>
    <property type="project" value="UniProtKB-EC"/>
</dbReference>
<comment type="caution">
    <text evidence="13">The sequence shown here is derived from an EMBL/GenBank/DDBJ whole genome shotgun (WGS) entry which is preliminary data.</text>
</comment>
<evidence type="ECO:0000256" key="1">
    <source>
        <dbReference type="ARBA" id="ARBA00004871"/>
    </source>
</evidence>
<keyword evidence="5 8" id="KW-0560">Oxidoreductase</keyword>
<name>A0ABX0JLE8_9PROT</name>
<dbReference type="InterPro" id="IPR046346">
    <property type="entry name" value="Aminoacid_DH-like_N_sf"/>
</dbReference>
<dbReference type="InterPro" id="IPR022893">
    <property type="entry name" value="Shikimate_DH_fam"/>
</dbReference>
<dbReference type="CDD" id="cd01065">
    <property type="entry name" value="NAD_bind_Shikimate_DH"/>
    <property type="match status" value="1"/>
</dbReference>
<dbReference type="NCBIfam" id="NF001312">
    <property type="entry name" value="PRK00258.1-4"/>
    <property type="match status" value="1"/>
</dbReference>
<evidence type="ECO:0000256" key="9">
    <source>
        <dbReference type="SAM" id="MobiDB-lite"/>
    </source>
</evidence>
<proteinExistence type="inferred from homology"/>
<comment type="function">
    <text evidence="8">Involved in the biosynthesis of the chorismate, which leads to the biosynthesis of aromatic amino acids. Catalyzes the reversible NADPH linked reduction of 3-dehydroshikimate (DHSA) to yield shikimate (SA).</text>
</comment>
<reference evidence="13 14" key="1">
    <citation type="journal article" date="2020" name="Int. J. Syst. Evol. Microbiol.">
        <title>Novel acetic acid bacteria from cider fermentations: Acetobacter conturbans sp. nov. and Acetobacter fallax sp. nov.</title>
        <authorList>
            <person name="Sombolestani A.S."/>
            <person name="Cleenwerck I."/>
            <person name="Cnockaert M."/>
            <person name="Borremans W."/>
            <person name="Wieme A.D."/>
            <person name="De Vuyst L."/>
            <person name="Vandamme P."/>
        </authorList>
    </citation>
    <scope>NUCLEOTIDE SEQUENCE [LARGE SCALE GENOMIC DNA]</scope>
    <source>
        <strain evidence="13 14">LMG 30640</strain>
    </source>
</reference>
<comment type="subunit">
    <text evidence="8">Homodimer.</text>
</comment>
<dbReference type="InterPro" id="IPR041121">
    <property type="entry name" value="SDH_C"/>
</dbReference>
<evidence type="ECO:0000313" key="14">
    <source>
        <dbReference type="Proteomes" id="UP000635278"/>
    </source>
</evidence>
<dbReference type="InterPro" id="IPR013708">
    <property type="entry name" value="Shikimate_DH-bd_N"/>
</dbReference>
<dbReference type="NCBIfam" id="TIGR00507">
    <property type="entry name" value="aroE"/>
    <property type="match status" value="1"/>
</dbReference>
<dbReference type="EMBL" id="WOTB01000006">
    <property type="protein sequence ID" value="NHN84331.1"/>
    <property type="molecule type" value="Genomic_DNA"/>
</dbReference>
<evidence type="ECO:0000256" key="7">
    <source>
        <dbReference type="ARBA" id="ARBA00049442"/>
    </source>
</evidence>
<feature type="binding site" evidence="8">
    <location>
        <position position="291"/>
    </location>
    <ligand>
        <name>NADP(+)</name>
        <dbReference type="ChEBI" id="CHEBI:58349"/>
    </ligand>
</feature>
<dbReference type="Proteomes" id="UP000635278">
    <property type="component" value="Unassembled WGS sequence"/>
</dbReference>
<feature type="region of interest" description="Disordered" evidence="9">
    <location>
        <begin position="1"/>
        <end position="32"/>
    </location>
</feature>
<comment type="similarity">
    <text evidence="8">Belongs to the shikimate dehydrogenase family.</text>
</comment>
<comment type="caution">
    <text evidence="8">Lacks conserved residue(s) required for the propagation of feature annotation.</text>
</comment>
<dbReference type="SUPFAM" id="SSF51735">
    <property type="entry name" value="NAD(P)-binding Rossmann-fold domains"/>
    <property type="match status" value="1"/>
</dbReference>
<evidence type="ECO:0000313" key="13">
    <source>
        <dbReference type="EMBL" id="NHN84331.1"/>
    </source>
</evidence>
<feature type="active site" description="Proton acceptor" evidence="8">
    <location>
        <position position="124"/>
    </location>
</feature>
<dbReference type="InterPro" id="IPR011342">
    <property type="entry name" value="Shikimate_DH"/>
</dbReference>
<dbReference type="Pfam" id="PF18317">
    <property type="entry name" value="SDH_C"/>
    <property type="match status" value="1"/>
</dbReference>
<evidence type="ECO:0000256" key="4">
    <source>
        <dbReference type="ARBA" id="ARBA00022857"/>
    </source>
</evidence>